<dbReference type="InterPro" id="IPR005141">
    <property type="entry name" value="eRF1_2"/>
</dbReference>
<dbReference type="SUPFAM" id="SSF55481">
    <property type="entry name" value="N-terminal domain of eukaryotic peptide chain release factor subunit 1, ERF1"/>
    <property type="match status" value="1"/>
</dbReference>
<comment type="subcellular location">
    <subcellularLocation>
        <location evidence="2 9">Cytoplasm</location>
    </subcellularLocation>
</comment>
<dbReference type="AlphaFoldDB" id="A0A147JSH0"/>
<evidence type="ECO:0000313" key="12">
    <source>
        <dbReference type="Proteomes" id="UP000074294"/>
    </source>
</evidence>
<evidence type="ECO:0000256" key="3">
    <source>
        <dbReference type="ARBA" id="ARBA00005326"/>
    </source>
</evidence>
<evidence type="ECO:0000256" key="7">
    <source>
        <dbReference type="ARBA" id="ARBA00022917"/>
    </source>
</evidence>
<dbReference type="Gene3D" id="3.30.960.10">
    <property type="entry name" value="eRF1 domain 1"/>
    <property type="match status" value="1"/>
</dbReference>
<evidence type="ECO:0000256" key="2">
    <source>
        <dbReference type="ARBA" id="ARBA00004496"/>
    </source>
</evidence>
<evidence type="ECO:0000256" key="9">
    <source>
        <dbReference type="HAMAP-Rule" id="MF_00424"/>
    </source>
</evidence>
<dbReference type="GO" id="GO:0016149">
    <property type="term" value="F:translation release factor activity, codon specific"/>
    <property type="evidence" value="ECO:0007669"/>
    <property type="project" value="UniProtKB-UniRule"/>
</dbReference>
<evidence type="ECO:0000259" key="10">
    <source>
        <dbReference type="SMART" id="SM01194"/>
    </source>
</evidence>
<dbReference type="Pfam" id="PF03464">
    <property type="entry name" value="eRF1_2"/>
    <property type="match status" value="1"/>
</dbReference>
<dbReference type="Gene3D" id="3.30.1330.30">
    <property type="match status" value="1"/>
</dbReference>
<dbReference type="EMBL" id="LQMQ01000065">
    <property type="protein sequence ID" value="KUO39408.1"/>
    <property type="molecule type" value="Genomic_DNA"/>
</dbReference>
<dbReference type="STRING" id="1776334.APZ16_03435"/>
<evidence type="ECO:0000313" key="11">
    <source>
        <dbReference type="EMBL" id="KUO39408.1"/>
    </source>
</evidence>
<dbReference type="Proteomes" id="UP000074294">
    <property type="component" value="Unassembled WGS sequence"/>
</dbReference>
<dbReference type="Pfam" id="PF03463">
    <property type="entry name" value="eRF1_1"/>
    <property type="match status" value="1"/>
</dbReference>
<dbReference type="InterPro" id="IPR029064">
    <property type="entry name" value="Ribosomal_eL30-like_sf"/>
</dbReference>
<dbReference type="SUPFAM" id="SSF55315">
    <property type="entry name" value="L30e-like"/>
    <property type="match status" value="1"/>
</dbReference>
<dbReference type="InterPro" id="IPR024049">
    <property type="entry name" value="eRF1_1_sf"/>
</dbReference>
<sequence length="417" mass="46944">MTADSKAMYRFKRMLEDLASKRGRGTELISVYITPDTDLAKVMQQLRDEQGTASNIKSKTTRKNVLAALERIIQFLRTYMETNKKPPPHGMAIFCGNVAGRDDVADIQLYWIEPPEPVTVRMYRCDQEFVLDPLKEMLQIKETIGLFVMDRRETTFATLRGKHVEILRRLTSAVPGKHSKGGQSSRRFERLIEIAAHEYAKRVAEAANEIFSQIPDLRAIIVGGPGPTKEDFLNSGLLHESVRKKIAGVLDTGYTDEQGIKELVNKAGEILADLDILKEKSLMQKFMEELVAGRGLAAYGDSNIRQAIEQGAVELLLVSEGLRKIRVTTKCQACGEVFHEVVDNLDHYQRQLQEKRCPKCGEAKLAVVESRDVVQELLELAEKFNTKVEFISTETDEGKQLLTAFKGLAAILRFRST</sequence>
<reference evidence="11 12" key="1">
    <citation type="journal article" date="2016" name="Nat. Microbiol.">
        <title>Genomic inference of the metabolism of cosmopolitan subsurface Archaea, Hadesarchaea.</title>
        <authorList>
            <person name="Baker B.J."/>
            <person name="Saw J.H."/>
            <person name="Lind A.E."/>
            <person name="Lazar C.S."/>
            <person name="Hinrichs K.-U."/>
            <person name="Teske A.P."/>
            <person name="Ettema T.J."/>
        </authorList>
    </citation>
    <scope>NUCLEOTIDE SEQUENCE [LARGE SCALE GENOMIC DNA]</scope>
</reference>
<evidence type="ECO:0000256" key="8">
    <source>
        <dbReference type="ARBA" id="ARBA00031168"/>
    </source>
</evidence>
<keyword evidence="7 9" id="KW-0648">Protein biosynthesis</keyword>
<comment type="subunit">
    <text evidence="4 9">Heterodimer of two subunits, one of which binds GTP.</text>
</comment>
<dbReference type="InterPro" id="IPR005140">
    <property type="entry name" value="eRF1_Pelota-like_N"/>
</dbReference>
<dbReference type="HAMAP" id="MF_00424">
    <property type="entry name" value="Rel_fact_arch_1"/>
    <property type="match status" value="1"/>
</dbReference>
<comment type="caution">
    <text evidence="11">The sequence shown here is derived from an EMBL/GenBank/DDBJ whole genome shotgun (WGS) entry which is preliminary data.</text>
</comment>
<keyword evidence="6 9" id="KW-0963">Cytoplasm</keyword>
<protein>
    <recommendedName>
        <fullName evidence="5 9">Peptide chain release factor subunit 1</fullName>
    </recommendedName>
    <alternativeName>
        <fullName evidence="8 9">Translation termination factor aRF1</fullName>
    </alternativeName>
</protein>
<comment type="similarity">
    <text evidence="3 9">Belongs to the eukaryotic release factor 1 family.</text>
</comment>
<evidence type="ECO:0000256" key="1">
    <source>
        <dbReference type="ARBA" id="ARBA00002832"/>
    </source>
</evidence>
<proteinExistence type="inferred from homology"/>
<dbReference type="Gene3D" id="3.30.420.60">
    <property type="entry name" value="eRF1 domain 2"/>
    <property type="match status" value="1"/>
</dbReference>
<evidence type="ECO:0000256" key="4">
    <source>
        <dbReference type="ARBA" id="ARBA00011520"/>
    </source>
</evidence>
<dbReference type="SMART" id="SM01194">
    <property type="entry name" value="eRF1_1"/>
    <property type="match status" value="1"/>
</dbReference>
<dbReference type="Gene3D" id="1.20.5.170">
    <property type="match status" value="1"/>
</dbReference>
<organism evidence="11 12">
    <name type="scientific">Hadarchaeum yellowstonense</name>
    <dbReference type="NCBI Taxonomy" id="1776334"/>
    <lineage>
        <taxon>Archaea</taxon>
        <taxon>Methanobacteriati</taxon>
        <taxon>Candidatus Hadarchaeota</taxon>
        <taxon>Candidatus Hadarchaeia</taxon>
        <taxon>Candidatus Hadarchaeales</taxon>
        <taxon>Candidatus Hadarchaeaceae</taxon>
        <taxon>Candidatus Hadarchaeum</taxon>
    </lineage>
</organism>
<dbReference type="InterPro" id="IPR005142">
    <property type="entry name" value="eRF1_3"/>
</dbReference>
<dbReference type="PANTHER" id="PTHR10113">
    <property type="entry name" value="PEPTIDE CHAIN RELEASE FACTOR SUBUNIT 1"/>
    <property type="match status" value="1"/>
</dbReference>
<feature type="domain" description="eRF1/Pelota-like N-terminal" evidence="10">
    <location>
        <begin position="1"/>
        <end position="139"/>
    </location>
</feature>
<name>A0A147JSH0_HADYE</name>
<accession>A0A147JSH0</accession>
<evidence type="ECO:0000256" key="6">
    <source>
        <dbReference type="ARBA" id="ARBA00022490"/>
    </source>
</evidence>
<dbReference type="Pfam" id="PF03465">
    <property type="entry name" value="eRF1_3"/>
    <property type="match status" value="1"/>
</dbReference>
<dbReference type="InterPro" id="IPR020918">
    <property type="entry name" value="Peptide_chain-rel_aRF1"/>
</dbReference>
<dbReference type="NCBIfam" id="TIGR03676">
    <property type="entry name" value="aRF1_eRF1"/>
    <property type="match status" value="1"/>
</dbReference>
<dbReference type="InterPro" id="IPR042226">
    <property type="entry name" value="eFR1_2_sf"/>
</dbReference>
<evidence type="ECO:0000256" key="5">
    <source>
        <dbReference type="ARBA" id="ARBA00019723"/>
    </source>
</evidence>
<dbReference type="FunFam" id="3.30.420.60:FF:000003">
    <property type="entry name" value="Peptide chain release factor subunit 1"/>
    <property type="match status" value="1"/>
</dbReference>
<dbReference type="GO" id="GO:0005737">
    <property type="term" value="C:cytoplasm"/>
    <property type="evidence" value="ECO:0007669"/>
    <property type="project" value="UniProtKB-SubCell"/>
</dbReference>
<gene>
    <name evidence="9" type="primary">prf1</name>
    <name evidence="11" type="ORF">APZ16_03435</name>
</gene>
<dbReference type="SUPFAM" id="SSF53137">
    <property type="entry name" value="Translational machinery components"/>
    <property type="match status" value="1"/>
</dbReference>
<comment type="function">
    <text evidence="1 9">Directs the termination of nascent peptide synthesis (translation) in response to the termination codons UAA, UAG and UGA.</text>
</comment>
<dbReference type="FunFam" id="3.30.960.10:FF:000003">
    <property type="entry name" value="Peptide chain release factor subunit 1"/>
    <property type="match status" value="1"/>
</dbReference>
<dbReference type="InterPro" id="IPR004403">
    <property type="entry name" value="Peptide_chain-rel_eRF1/aRF1"/>
</dbReference>